<organism evidence="3 4">
    <name type="scientific">Nocardia niwae</name>
    <dbReference type="NCBI Taxonomy" id="626084"/>
    <lineage>
        <taxon>Bacteria</taxon>
        <taxon>Bacillati</taxon>
        <taxon>Actinomycetota</taxon>
        <taxon>Actinomycetes</taxon>
        <taxon>Mycobacteriales</taxon>
        <taxon>Nocardiaceae</taxon>
        <taxon>Nocardia</taxon>
    </lineage>
</organism>
<dbReference type="PANTHER" id="PTHR42760:SF133">
    <property type="entry name" value="3-OXOACYL-[ACYL-CARRIER-PROTEIN] REDUCTASE"/>
    <property type="match status" value="1"/>
</dbReference>
<dbReference type="EMBL" id="JBEYBR010000069">
    <property type="protein sequence ID" value="MEU2124870.1"/>
    <property type="molecule type" value="Genomic_DNA"/>
</dbReference>
<accession>A0ABV2XG48</accession>
<dbReference type="EC" id="1.1.1.47" evidence="3"/>
<dbReference type="NCBIfam" id="NF005559">
    <property type="entry name" value="PRK07231.1"/>
    <property type="match status" value="1"/>
</dbReference>
<evidence type="ECO:0000256" key="1">
    <source>
        <dbReference type="ARBA" id="ARBA00006484"/>
    </source>
</evidence>
<dbReference type="Proteomes" id="UP001550535">
    <property type="component" value="Unassembled WGS sequence"/>
</dbReference>
<dbReference type="PANTHER" id="PTHR42760">
    <property type="entry name" value="SHORT-CHAIN DEHYDROGENASES/REDUCTASES FAMILY MEMBER"/>
    <property type="match status" value="1"/>
</dbReference>
<dbReference type="PROSITE" id="PS00061">
    <property type="entry name" value="ADH_SHORT"/>
    <property type="match status" value="1"/>
</dbReference>
<name>A0ABV2XG48_9NOCA</name>
<dbReference type="GO" id="GO:0047936">
    <property type="term" value="F:glucose 1-dehydrogenase [NAD(P)+] activity"/>
    <property type="evidence" value="ECO:0007669"/>
    <property type="project" value="UniProtKB-EC"/>
</dbReference>
<evidence type="ECO:0000256" key="2">
    <source>
        <dbReference type="ARBA" id="ARBA00023002"/>
    </source>
</evidence>
<comment type="caution">
    <text evidence="3">The sequence shown here is derived from an EMBL/GenBank/DDBJ whole genome shotgun (WGS) entry which is preliminary data.</text>
</comment>
<dbReference type="PRINTS" id="PR00080">
    <property type="entry name" value="SDRFAMILY"/>
</dbReference>
<evidence type="ECO:0000313" key="3">
    <source>
        <dbReference type="EMBL" id="MEU2124870.1"/>
    </source>
</evidence>
<proteinExistence type="inferred from homology"/>
<keyword evidence="2 3" id="KW-0560">Oxidoreductase</keyword>
<reference evidence="3 4" key="1">
    <citation type="submission" date="2024-06" db="EMBL/GenBank/DDBJ databases">
        <title>The Natural Products Discovery Center: Release of the First 8490 Sequenced Strains for Exploring Actinobacteria Biosynthetic Diversity.</title>
        <authorList>
            <person name="Kalkreuter E."/>
            <person name="Kautsar S.A."/>
            <person name="Yang D."/>
            <person name="Bader C.D."/>
            <person name="Teijaro C.N."/>
            <person name="Fluegel L."/>
            <person name="Davis C.M."/>
            <person name="Simpson J.R."/>
            <person name="Lauterbach L."/>
            <person name="Steele A.D."/>
            <person name="Gui C."/>
            <person name="Meng S."/>
            <person name="Li G."/>
            <person name="Viehrig K."/>
            <person name="Ye F."/>
            <person name="Su P."/>
            <person name="Kiefer A.F."/>
            <person name="Nichols A."/>
            <person name="Cepeda A.J."/>
            <person name="Yan W."/>
            <person name="Fan B."/>
            <person name="Jiang Y."/>
            <person name="Adhikari A."/>
            <person name="Zheng C.-J."/>
            <person name="Schuster L."/>
            <person name="Cowan T.M."/>
            <person name="Smanski M.J."/>
            <person name="Chevrette M.G."/>
            <person name="De Carvalho L.P.S."/>
            <person name="Shen B."/>
        </authorList>
    </citation>
    <scope>NUCLEOTIDE SEQUENCE [LARGE SCALE GENOMIC DNA]</scope>
    <source>
        <strain evidence="3 4">NPDC019434</strain>
    </source>
</reference>
<dbReference type="PRINTS" id="PR00081">
    <property type="entry name" value="GDHRDH"/>
</dbReference>
<dbReference type="InterPro" id="IPR020904">
    <property type="entry name" value="Sc_DH/Rdtase_CS"/>
</dbReference>
<dbReference type="RefSeq" id="WP_063020078.1">
    <property type="nucleotide sequence ID" value="NZ_JBEYBM010000004.1"/>
</dbReference>
<evidence type="ECO:0000313" key="4">
    <source>
        <dbReference type="Proteomes" id="UP001550535"/>
    </source>
</evidence>
<dbReference type="Gene3D" id="3.40.50.720">
    <property type="entry name" value="NAD(P)-binding Rossmann-like Domain"/>
    <property type="match status" value="1"/>
</dbReference>
<dbReference type="Pfam" id="PF13561">
    <property type="entry name" value="adh_short_C2"/>
    <property type="match status" value="1"/>
</dbReference>
<dbReference type="InterPro" id="IPR036291">
    <property type="entry name" value="NAD(P)-bd_dom_sf"/>
</dbReference>
<dbReference type="CDD" id="cd05233">
    <property type="entry name" value="SDR_c"/>
    <property type="match status" value="1"/>
</dbReference>
<sequence length="249" mass="25675">MTDTSEQPVAVVTGAGSGIGRAMAEGFARAGHRVVVADIDADRAHRIATEIGEHALAVAADISDAEAVDRLVELTLHAYGRIDVLCNNAGIMDSMALPADTSVEQWNRVIDINLTGTFLLTKAVLPHMLERGKGAIVNTASEAGIRGGAAGIAYTASKHGVIGITRNVAWAHAGDGIRCNAILPGPTMTGIAPDFDPAGVARLRPIIELNQQRLATPEQMAAVAVFLASDAASFVNGAIVPVDAGWSAG</sequence>
<gene>
    <name evidence="3" type="ORF">ABZ507_23940</name>
</gene>
<dbReference type="SUPFAM" id="SSF51735">
    <property type="entry name" value="NAD(P)-binding Rossmann-fold domains"/>
    <property type="match status" value="1"/>
</dbReference>
<dbReference type="InterPro" id="IPR002347">
    <property type="entry name" value="SDR_fam"/>
</dbReference>
<comment type="similarity">
    <text evidence="1">Belongs to the short-chain dehydrogenases/reductases (SDR) family.</text>
</comment>
<keyword evidence="4" id="KW-1185">Reference proteome</keyword>
<protein>
    <submittedName>
        <fullName evidence="3">Glucose 1-dehydrogenase</fullName>
        <ecNumber evidence="3">1.1.1.47</ecNumber>
    </submittedName>
</protein>